<dbReference type="SUPFAM" id="SSF56719">
    <property type="entry name" value="Type II DNA topoisomerase"/>
    <property type="match status" value="1"/>
</dbReference>
<dbReference type="CDD" id="cd00187">
    <property type="entry name" value="TOP4c"/>
    <property type="match status" value="1"/>
</dbReference>
<reference evidence="11 12" key="1">
    <citation type="journal article" date="2015" name="Int. J. Syst. Evol. Microbiol.">
        <title>Nitrosospira lacus sp. nov., a psychrotolerant, ammonia-oxidizing bacterium from sandy lake sediment.</title>
        <authorList>
            <person name="Urakawa H."/>
            <person name="Garcia J.C."/>
            <person name="Nielsen J.L."/>
            <person name="Le V.Q."/>
            <person name="Kozlowski J.A."/>
            <person name="Stein L.Y."/>
            <person name="Lim C.K."/>
            <person name="Pommerening-Roser A."/>
            <person name="Martens-Habbena W."/>
            <person name="Stahl D.A."/>
            <person name="Klotz M.G."/>
        </authorList>
    </citation>
    <scope>NUCLEOTIDE SEQUENCE [LARGE SCALE GENOMIC DNA]</scope>
    <source>
        <strain evidence="11 12">APG3</strain>
    </source>
</reference>
<proteinExistence type="inferred from homology"/>
<dbReference type="InterPro" id="IPR005743">
    <property type="entry name" value="GyrA"/>
</dbReference>
<dbReference type="NCBIfam" id="TIGR01063">
    <property type="entry name" value="gyrA"/>
    <property type="match status" value="1"/>
</dbReference>
<keyword evidence="4 8" id="KW-0067">ATP-binding</keyword>
<dbReference type="HAMAP" id="MF_01897">
    <property type="entry name" value="GyrA"/>
    <property type="match status" value="1"/>
</dbReference>
<dbReference type="PANTHER" id="PTHR43493:SF5">
    <property type="entry name" value="DNA GYRASE SUBUNIT A, CHLOROPLASTIC_MITOCHONDRIAL"/>
    <property type="match status" value="1"/>
</dbReference>
<dbReference type="InterPro" id="IPR006691">
    <property type="entry name" value="GyrA/parC_rep"/>
</dbReference>
<evidence type="ECO:0000256" key="6">
    <source>
        <dbReference type="ARBA" id="ARBA00023125"/>
    </source>
</evidence>
<dbReference type="InterPro" id="IPR013760">
    <property type="entry name" value="Topo_IIA-like_dom_sf"/>
</dbReference>
<keyword evidence="12" id="KW-1185">Reference proteome</keyword>
<sequence length="853" mass="95095">MDQFAKETLPISLEEEMRRSYLDYAMSVIVGRALPDVRDGLKPVHRRVLFAMHELSNDWNRPYKKSARIVGDVIGKYHPHGDTAVYDTIVRMAQNFSLRYMLVDGQGNFGSVDGDNAAAMRYTEIRMSRIAHELLADLDKETVDFGPNYDGSEKEPLILPAKIPNLLINGSSGIAVGMATNIPPHNLNEVVEACLALLKNPETTIEELIEIIPAPDFPTAGIIYGVAGVREGYQTGRGRVVMRARTHFEDMEKGSRQSIIIDELPYQVNKANLLIRIGELVRDKKIEGISDLRDESDKSGMRVVIELRRGEVPEVVLNNLYKETQMQDTFGMNMVALLDGQPRLLNLKQMLDAFLRHRREVVTRRTVFELKKARERGHLLEGLAVALSNVDEVIALIKAAPTPAVAKEALMSKLWRSGLVEEMLARASVDTKAFRPDGLAPEFGLSRDGYRLSDAQAQAILELRLQRLTGLEQDKIVNEYKEVMERIADFLDILSKPERITAIITEELVAMKQQFGDKRRSEIVINTQDLSMEDLIASADVVVTLSHSGYIKSQPLDDYRAQKRGGRGKQATGTKEDDFIDNLFIANTHDYILCFSSRGRVYWIKVYAVPQGGRASRGKPIVNLVQLEEGEKINAILPVKEFDENRYIFMATSFGTVKKTPLSEFSRPRASGIIAVGLDEDDYLIGVALTEGKHDVMLFSDGGKAVRFDENDVRAMGRGARGVRGMKLGKGQKVISLLVAESEEQAVLTATENGYGKRTPISEYTRHGRGSQGMIAIKTSQRNGKVVAARLVRQDDEIMLITTGGVLIRTRVKEVREMSRATQGVTLINLDDGEKLAGLERVVETDEDNGVIL</sequence>
<evidence type="ECO:0000256" key="1">
    <source>
        <dbReference type="ARBA" id="ARBA00000185"/>
    </source>
</evidence>
<dbReference type="GO" id="GO:0005694">
    <property type="term" value="C:chromosome"/>
    <property type="evidence" value="ECO:0007669"/>
    <property type="project" value="InterPro"/>
</dbReference>
<evidence type="ECO:0000256" key="7">
    <source>
        <dbReference type="ARBA" id="ARBA00023235"/>
    </source>
</evidence>
<dbReference type="Pfam" id="PF00521">
    <property type="entry name" value="DNA_topoisoIV"/>
    <property type="match status" value="1"/>
</dbReference>
<dbReference type="GO" id="GO:0006261">
    <property type="term" value="P:DNA-templated DNA replication"/>
    <property type="evidence" value="ECO:0007669"/>
    <property type="project" value="UniProtKB-UniRule"/>
</dbReference>
<evidence type="ECO:0000259" key="10">
    <source>
        <dbReference type="PROSITE" id="PS52040"/>
    </source>
</evidence>
<comment type="similarity">
    <text evidence="2 8">Belongs to the type II topoisomerase GyrA/ParC subunit family.</text>
</comment>
<gene>
    <name evidence="8" type="primary">gyrA</name>
    <name evidence="11" type="ORF">EBAPG3_013910</name>
</gene>
<dbReference type="FunFam" id="3.90.199.10:FF:000001">
    <property type="entry name" value="DNA gyrase subunit A"/>
    <property type="match status" value="1"/>
</dbReference>
<keyword evidence="8" id="KW-0963">Cytoplasm</keyword>
<dbReference type="Gene3D" id="3.90.199.10">
    <property type="entry name" value="Topoisomerase II, domain 5"/>
    <property type="match status" value="1"/>
</dbReference>
<dbReference type="InterPro" id="IPR013757">
    <property type="entry name" value="Topo_IIA_A_a_sf"/>
</dbReference>
<dbReference type="NCBIfam" id="NF004044">
    <property type="entry name" value="PRK05561.1"/>
    <property type="match status" value="1"/>
</dbReference>
<comment type="subunit">
    <text evidence="8">Heterotetramer, composed of two GyrA and two GyrB chains. In the heterotetramer, GyrA contains the active site tyrosine that forms a transient covalent intermediate with DNA, while GyrB binds cofactors and catalyzes ATP hydrolysis.</text>
</comment>
<dbReference type="GO" id="GO:0003677">
    <property type="term" value="F:DNA binding"/>
    <property type="evidence" value="ECO:0007669"/>
    <property type="project" value="UniProtKB-UniRule"/>
</dbReference>
<dbReference type="SUPFAM" id="SSF101904">
    <property type="entry name" value="GyrA/ParC C-terminal domain-like"/>
    <property type="match status" value="1"/>
</dbReference>
<dbReference type="FunFam" id="2.120.10.90:FF:000004">
    <property type="entry name" value="DNA gyrase subunit A"/>
    <property type="match status" value="1"/>
</dbReference>
<organism evidence="11 12">
    <name type="scientific">Nitrosospira lacus</name>
    <dbReference type="NCBI Taxonomy" id="1288494"/>
    <lineage>
        <taxon>Bacteria</taxon>
        <taxon>Pseudomonadati</taxon>
        <taxon>Pseudomonadota</taxon>
        <taxon>Betaproteobacteria</taxon>
        <taxon>Nitrosomonadales</taxon>
        <taxon>Nitrosomonadaceae</taxon>
        <taxon>Nitrosospira</taxon>
    </lineage>
</organism>
<evidence type="ECO:0000256" key="4">
    <source>
        <dbReference type="ARBA" id="ARBA00022840"/>
    </source>
</evidence>
<dbReference type="Gene3D" id="1.10.268.10">
    <property type="entry name" value="Topoisomerase, domain 3"/>
    <property type="match status" value="1"/>
</dbReference>
<keyword evidence="7 8" id="KW-0413">Isomerase</keyword>
<protein>
    <recommendedName>
        <fullName evidence="8">DNA gyrase subunit A</fullName>
        <ecNumber evidence="8">5.6.2.2</ecNumber>
    </recommendedName>
</protein>
<evidence type="ECO:0000313" key="11">
    <source>
        <dbReference type="EMBL" id="ARO88774.1"/>
    </source>
</evidence>
<feature type="domain" description="Topo IIA-type catalytic" evidence="10">
    <location>
        <begin position="34"/>
        <end position="535"/>
    </location>
</feature>
<dbReference type="PROSITE" id="PS52040">
    <property type="entry name" value="TOPO_IIA"/>
    <property type="match status" value="1"/>
</dbReference>
<dbReference type="Pfam" id="PF03989">
    <property type="entry name" value="DNA_gyraseA_C"/>
    <property type="match status" value="6"/>
</dbReference>
<feature type="active site" description="O-(5'-phospho-DNA)-tyrosine intermediate" evidence="8 9">
    <location>
        <position position="122"/>
    </location>
</feature>
<dbReference type="Proteomes" id="UP000012179">
    <property type="component" value="Chromosome"/>
</dbReference>
<comment type="function">
    <text evidence="8">A type II topoisomerase that negatively supercoils closed circular double-stranded (ds) DNA in an ATP-dependent manner to modulate DNA topology and maintain chromosomes in an underwound state. Negative supercoiling favors strand separation, and DNA replication, transcription, recombination and repair, all of which involve strand separation. Also able to catalyze the interconversion of other topological isomers of dsDNA rings, including catenanes and knotted rings. Type II topoisomerases break and join 2 DNA strands simultaneously in an ATP-dependent manner.</text>
</comment>
<evidence type="ECO:0000256" key="2">
    <source>
        <dbReference type="ARBA" id="ARBA00008263"/>
    </source>
</evidence>
<comment type="subcellular location">
    <subcellularLocation>
        <location evidence="8">Cytoplasm</location>
    </subcellularLocation>
</comment>
<name>A0A1W6SSI8_9PROT</name>
<dbReference type="EC" id="5.6.2.2" evidence="8"/>
<dbReference type="Gene3D" id="2.120.10.90">
    <property type="entry name" value="DNA gyrase/topoisomerase IV, subunit A, C-terminal"/>
    <property type="match status" value="1"/>
</dbReference>
<accession>A0A1W6SSI8</accession>
<keyword evidence="3 8" id="KW-0547">Nucleotide-binding</keyword>
<evidence type="ECO:0000256" key="5">
    <source>
        <dbReference type="ARBA" id="ARBA00023029"/>
    </source>
</evidence>
<dbReference type="GO" id="GO:0005524">
    <property type="term" value="F:ATP binding"/>
    <property type="evidence" value="ECO:0007669"/>
    <property type="project" value="UniProtKB-UniRule"/>
</dbReference>
<evidence type="ECO:0000313" key="12">
    <source>
        <dbReference type="Proteomes" id="UP000012179"/>
    </source>
</evidence>
<dbReference type="GO" id="GO:0009330">
    <property type="term" value="C:DNA topoisomerase type II (double strand cut, ATP-hydrolyzing) complex"/>
    <property type="evidence" value="ECO:0007669"/>
    <property type="project" value="TreeGrafter"/>
</dbReference>
<evidence type="ECO:0000256" key="8">
    <source>
        <dbReference type="HAMAP-Rule" id="MF_01897"/>
    </source>
</evidence>
<dbReference type="OrthoDB" id="9806486at2"/>
<dbReference type="SMART" id="SM00434">
    <property type="entry name" value="TOP4c"/>
    <property type="match status" value="1"/>
</dbReference>
<dbReference type="PANTHER" id="PTHR43493">
    <property type="entry name" value="DNA GYRASE/TOPOISOMERASE SUBUNIT A"/>
    <property type="match status" value="1"/>
</dbReference>
<dbReference type="InterPro" id="IPR013758">
    <property type="entry name" value="Topo_IIA_A/C_ab"/>
</dbReference>
<dbReference type="RefSeq" id="WP_004179771.1">
    <property type="nucleotide sequence ID" value="NZ_CP021106.3"/>
</dbReference>
<dbReference type="KEGG" id="nlc:EBAPG3_013910"/>
<dbReference type="Gene3D" id="3.30.1360.40">
    <property type="match status" value="1"/>
</dbReference>
<dbReference type="GO" id="GO:0006265">
    <property type="term" value="P:DNA topological change"/>
    <property type="evidence" value="ECO:0007669"/>
    <property type="project" value="UniProtKB-UniRule"/>
</dbReference>
<dbReference type="InterPro" id="IPR050220">
    <property type="entry name" value="Type_II_DNA_Topoisomerases"/>
</dbReference>
<dbReference type="GO" id="GO:0005737">
    <property type="term" value="C:cytoplasm"/>
    <property type="evidence" value="ECO:0007669"/>
    <property type="project" value="UniProtKB-SubCell"/>
</dbReference>
<comment type="miscellaneous">
    <text evidence="8">Few gyrases are as efficient as E.coli at forming negative supercoils. Not all organisms have 2 type II topoisomerases; in organisms with a single type II topoisomerase this enzyme also has to decatenate newly replicated chromosomes.</text>
</comment>
<dbReference type="NCBIfam" id="NF004043">
    <property type="entry name" value="PRK05560.1"/>
    <property type="match status" value="1"/>
</dbReference>
<feature type="short sequence motif" description="GyrA-box" evidence="8">
    <location>
        <begin position="562"/>
        <end position="568"/>
    </location>
</feature>
<dbReference type="InterPro" id="IPR035516">
    <property type="entry name" value="Gyrase/topoIV_suA_C"/>
</dbReference>
<dbReference type="EMBL" id="CP021106">
    <property type="protein sequence ID" value="ARO88774.1"/>
    <property type="molecule type" value="Genomic_DNA"/>
</dbReference>
<keyword evidence="6 8" id="KW-0238">DNA-binding</keyword>
<keyword evidence="5 8" id="KW-0799">Topoisomerase</keyword>
<dbReference type="GO" id="GO:0034335">
    <property type="term" value="F:DNA negative supercoiling activity"/>
    <property type="evidence" value="ECO:0007669"/>
    <property type="project" value="UniProtKB-ARBA"/>
</dbReference>
<dbReference type="FunFam" id="3.30.1360.40:FF:000002">
    <property type="entry name" value="DNA gyrase subunit A"/>
    <property type="match status" value="1"/>
</dbReference>
<evidence type="ECO:0000256" key="3">
    <source>
        <dbReference type="ARBA" id="ARBA00022741"/>
    </source>
</evidence>
<dbReference type="eggNOG" id="COG0188">
    <property type="taxonomic scope" value="Bacteria"/>
</dbReference>
<evidence type="ECO:0000256" key="9">
    <source>
        <dbReference type="PROSITE-ProRule" id="PRU01384"/>
    </source>
</evidence>
<dbReference type="AlphaFoldDB" id="A0A1W6SSI8"/>
<dbReference type="InterPro" id="IPR002205">
    <property type="entry name" value="Topo_IIA_dom_A"/>
</dbReference>
<comment type="catalytic activity">
    <reaction evidence="1 8 9">
        <text>ATP-dependent breakage, passage and rejoining of double-stranded DNA.</text>
        <dbReference type="EC" id="5.6.2.2"/>
    </reaction>
</comment>